<dbReference type="HOGENOM" id="CLU_028840_6_0_1"/>
<accession>E3NK90</accession>
<evidence type="ECO:0000259" key="2">
    <source>
        <dbReference type="PROSITE" id="PS50181"/>
    </source>
</evidence>
<dbReference type="AlphaFoldDB" id="E3NK90"/>
<dbReference type="EMBL" id="DS268788">
    <property type="protein sequence ID" value="EFP01934.1"/>
    <property type="molecule type" value="Genomic_DNA"/>
</dbReference>
<dbReference type="Pfam" id="PF00646">
    <property type="entry name" value="F-box"/>
    <property type="match status" value="1"/>
</dbReference>
<evidence type="ECO:0000313" key="3">
    <source>
        <dbReference type="EMBL" id="EFP01934.1"/>
    </source>
</evidence>
<dbReference type="GeneID" id="9797872"/>
<dbReference type="eggNOG" id="ENOG502RT6G">
    <property type="taxonomic scope" value="Eukaryota"/>
</dbReference>
<organism evidence="4">
    <name type="scientific">Caenorhabditis remanei</name>
    <name type="common">Caenorhabditis vulgaris</name>
    <dbReference type="NCBI Taxonomy" id="31234"/>
    <lineage>
        <taxon>Eukaryota</taxon>
        <taxon>Metazoa</taxon>
        <taxon>Ecdysozoa</taxon>
        <taxon>Nematoda</taxon>
        <taxon>Chromadorea</taxon>
        <taxon>Rhabditida</taxon>
        <taxon>Rhabditina</taxon>
        <taxon>Rhabditomorpha</taxon>
        <taxon>Rhabditoidea</taxon>
        <taxon>Rhabditidae</taxon>
        <taxon>Peloderinae</taxon>
        <taxon>Caenorhabditis</taxon>
    </lineage>
</organism>
<dbReference type="InterPro" id="IPR001810">
    <property type="entry name" value="F-box_dom"/>
</dbReference>
<dbReference type="KEGG" id="crq:GCK72_003173"/>
<dbReference type="STRING" id="31234.E3NK90"/>
<dbReference type="Proteomes" id="UP000008281">
    <property type="component" value="Unassembled WGS sequence"/>
</dbReference>
<dbReference type="PANTHER" id="PTHR21503">
    <property type="entry name" value="F-BOX-CONTAINING HYPOTHETICAL PROTEIN C.ELEGANS"/>
    <property type="match status" value="1"/>
</dbReference>
<dbReference type="InterPro" id="IPR012885">
    <property type="entry name" value="F-box_Sdz-33"/>
</dbReference>
<dbReference type="RefSeq" id="XP_003091183.2">
    <property type="nucleotide sequence ID" value="XM_003091135.2"/>
</dbReference>
<gene>
    <name evidence="3" type="ORF">CRE_13784</name>
</gene>
<feature type="chain" id="PRO_5003176740" description="F-box domain-containing protein" evidence="1">
    <location>
        <begin position="21"/>
        <end position="299"/>
    </location>
</feature>
<feature type="signal peptide" evidence="1">
    <location>
        <begin position="1"/>
        <end position="20"/>
    </location>
</feature>
<keyword evidence="1" id="KW-0732">Signal</keyword>
<keyword evidence="4" id="KW-1185">Reference proteome</keyword>
<evidence type="ECO:0000313" key="4">
    <source>
        <dbReference type="Proteomes" id="UP000008281"/>
    </source>
</evidence>
<feature type="domain" description="F-box" evidence="2">
    <location>
        <begin position="8"/>
        <end position="54"/>
    </location>
</feature>
<dbReference type="InParanoid" id="E3NK90"/>
<protein>
    <recommendedName>
        <fullName evidence="2">F-box domain-containing protein</fullName>
    </recommendedName>
</protein>
<proteinExistence type="predicted"/>
<dbReference type="PROSITE" id="PS50181">
    <property type="entry name" value="FBOX"/>
    <property type="match status" value="1"/>
</dbReference>
<dbReference type="OrthoDB" id="5878242at2759"/>
<name>E3NK90_CAERE</name>
<sequence length="299" mass="34713">MSSPMSSPFHLLRLPRLVLCEVFKSLSIGEKMKLSFCSKKISIQIYNARLYSQKVIVDLDWPGHKIEVYSENYRDSFEIPVYPNFWKRHNSNTQQFSIACCAFLSAIEHLLKMFQCKFSTHIRLNNSDLYRPAISMLFDLQVEFKRISIRHNGSENENLLFNQISSNFRLVEYVSIYSVYDHSFRPVFTSWPQNITIWSSDWFTLEYLLACTCSRITLWNSLLGNKDTDVILKNWKAGGFSNLEYLCIESQNITNSGELILGMNLRELDGKAIQTDDGLKKATIKTYPESIEISVTPFE</sequence>
<evidence type="ECO:0000256" key="1">
    <source>
        <dbReference type="SAM" id="SignalP"/>
    </source>
</evidence>
<dbReference type="CTD" id="9797872"/>
<reference evidence="3" key="1">
    <citation type="submission" date="2007-07" db="EMBL/GenBank/DDBJ databases">
        <title>PCAP assembly of the Caenorhabditis remanei genome.</title>
        <authorList>
            <consortium name="The Caenorhabditis remanei Sequencing Consortium"/>
            <person name="Wilson R.K."/>
        </authorList>
    </citation>
    <scope>NUCLEOTIDE SEQUENCE [LARGE SCALE GENOMIC DNA]</scope>
    <source>
        <strain evidence="3">PB4641</strain>
    </source>
</reference>
<dbReference type="Pfam" id="PF07735">
    <property type="entry name" value="FBA_2"/>
    <property type="match status" value="1"/>
</dbReference>
<dbReference type="PANTHER" id="PTHR21503:SF52">
    <property type="entry name" value="F-BOX DOMAIN-CONTAINING PROTEIN"/>
    <property type="match status" value="1"/>
</dbReference>